<dbReference type="RefSeq" id="WP_243490244.1">
    <property type="nucleotide sequence ID" value="NZ_CP063361.1"/>
</dbReference>
<accession>A0ABY4A2Q1</accession>
<gene>
    <name evidence="1" type="ORF">INH39_27040</name>
</gene>
<proteinExistence type="predicted"/>
<evidence type="ECO:0000313" key="1">
    <source>
        <dbReference type="EMBL" id="UOD29046.1"/>
    </source>
</evidence>
<sequence>MTTSLEPIDPGALPDDPDGMLCWQALGIAPTTDFGVIERAYRAMASRPARWTDVQGVIRLLRDYDDAIEKANLARSGCETFKSAALARRILATWQQGGDQALLAWWPTLRDTLGNFRRPDWDYASKALAHLVLLHRALPIRFVDALRIHFAWDCGRARGLFLSIEDTAELQQRMAGIARQVIALDLAGDGACGGKLAQ</sequence>
<organism evidence="1 2">
    <name type="scientific">Massilia violaceinigra</name>
    <dbReference type="NCBI Taxonomy" id="2045208"/>
    <lineage>
        <taxon>Bacteria</taxon>
        <taxon>Pseudomonadati</taxon>
        <taxon>Pseudomonadota</taxon>
        <taxon>Betaproteobacteria</taxon>
        <taxon>Burkholderiales</taxon>
        <taxon>Oxalobacteraceae</taxon>
        <taxon>Telluria group</taxon>
        <taxon>Massilia</taxon>
    </lineage>
</organism>
<dbReference type="Proteomes" id="UP000831532">
    <property type="component" value="Chromosome"/>
</dbReference>
<name>A0ABY4A2Q1_9BURK</name>
<evidence type="ECO:0000313" key="2">
    <source>
        <dbReference type="Proteomes" id="UP000831532"/>
    </source>
</evidence>
<dbReference type="EMBL" id="CP063361">
    <property type="protein sequence ID" value="UOD29046.1"/>
    <property type="molecule type" value="Genomic_DNA"/>
</dbReference>
<keyword evidence="2" id="KW-1185">Reference proteome</keyword>
<protein>
    <submittedName>
        <fullName evidence="1">Uncharacterized protein</fullName>
    </submittedName>
</protein>
<reference evidence="1 2" key="1">
    <citation type="submission" date="2020-10" db="EMBL/GenBank/DDBJ databases">
        <title>Genome analysis of Massilia species.</title>
        <authorList>
            <person name="Jung D.-H."/>
        </authorList>
    </citation>
    <scope>NUCLEOTIDE SEQUENCE [LARGE SCALE GENOMIC DNA]</scope>
    <source>
        <strain evidence="2">sipir</strain>
    </source>
</reference>